<accession>A0A1W2BMW7</accession>
<keyword evidence="1" id="KW-0472">Membrane</keyword>
<dbReference type="GO" id="GO:0005886">
    <property type="term" value="C:plasma membrane"/>
    <property type="evidence" value="ECO:0007669"/>
    <property type="project" value="TreeGrafter"/>
</dbReference>
<keyword evidence="1" id="KW-1133">Transmembrane helix</keyword>
<feature type="transmembrane region" description="Helical" evidence="1">
    <location>
        <begin position="403"/>
        <end position="423"/>
    </location>
</feature>
<sequence length="424" mass="47093">MGDHRGVSFLQESPADERRRAGLRRMRLVATGLLVLAAIVFVATLRLDHGGVWGFVNTAAEAAMVGALADWFAVTALFRHPLGLPVPHTALVKKRKDELGRSLQEFVADNFLTEEIARDRLASAHVAQRLGAWLGGADHRQRVLTEVARGGTRALERVDDDDVRDFLEQLLLPRLSQEPISPIAGSLLEGVVDGGSHTGLVDLGIDEISRWLRDNPELFKQVVGDKAPWWTPEWVDDKVIDWTYRQALTWLDEMRSDARHPARSALDDLLRRLAADLQHDPEVMASAEALKERLLAHPQVSTSAVAVWQSLRTSLMGAMADRDSYFWRRGDELLAHLGDHLAHDGAWQQRLEAHLGEIVAFFVNTYGDELAEVISVTVERWDADEASERIELFVGRDLQFIRINGTVVGALAGLAIHTVAVLIA</sequence>
<dbReference type="Pfam" id="PF04286">
    <property type="entry name" value="DUF445"/>
    <property type="match status" value="1"/>
</dbReference>
<evidence type="ECO:0000313" key="3">
    <source>
        <dbReference type="Proteomes" id="UP000192634"/>
    </source>
</evidence>
<dbReference type="PANTHER" id="PTHR38442">
    <property type="entry name" value="INNER MEMBRANE PROTEIN-RELATED"/>
    <property type="match status" value="1"/>
</dbReference>
<proteinExistence type="predicted"/>
<protein>
    <submittedName>
        <fullName evidence="2">Uncharacterized membrane-anchored protein YjiN, DUF445 family</fullName>
    </submittedName>
</protein>
<reference evidence="2 3" key="1">
    <citation type="submission" date="2017-04" db="EMBL/GenBank/DDBJ databases">
        <authorList>
            <person name="Afonso C.L."/>
            <person name="Miller P.J."/>
            <person name="Scott M.A."/>
            <person name="Spackman E."/>
            <person name="Goraichik I."/>
            <person name="Dimitrov K.M."/>
            <person name="Suarez D.L."/>
            <person name="Swayne D.E."/>
        </authorList>
    </citation>
    <scope>NUCLEOTIDE SEQUENCE [LARGE SCALE GENOMIC DNA]</scope>
    <source>
        <strain evidence="2 3">CGMCC 1.12511</strain>
    </source>
</reference>
<name>A0A1W2BMW7_9MICO</name>
<keyword evidence="1" id="KW-0812">Transmembrane</keyword>
<feature type="transmembrane region" description="Helical" evidence="1">
    <location>
        <begin position="28"/>
        <end position="47"/>
    </location>
</feature>
<evidence type="ECO:0000256" key="1">
    <source>
        <dbReference type="SAM" id="Phobius"/>
    </source>
</evidence>
<dbReference type="EMBL" id="FWXN01000008">
    <property type="protein sequence ID" value="SMC74163.1"/>
    <property type="molecule type" value="Genomic_DNA"/>
</dbReference>
<evidence type="ECO:0000313" key="2">
    <source>
        <dbReference type="EMBL" id="SMC74163.1"/>
    </source>
</evidence>
<dbReference type="InterPro" id="IPR007383">
    <property type="entry name" value="DUF445"/>
</dbReference>
<dbReference type="AlphaFoldDB" id="A0A1W2BMW7"/>
<dbReference type="Proteomes" id="UP000192634">
    <property type="component" value="Unassembled WGS sequence"/>
</dbReference>
<dbReference type="PANTHER" id="PTHR38442:SF1">
    <property type="entry name" value="INNER MEMBRANE PROTEIN"/>
    <property type="match status" value="1"/>
</dbReference>
<organism evidence="2 3">
    <name type="scientific">Janibacter indicus</name>
    <dbReference type="NCBI Taxonomy" id="857417"/>
    <lineage>
        <taxon>Bacteria</taxon>
        <taxon>Bacillati</taxon>
        <taxon>Actinomycetota</taxon>
        <taxon>Actinomycetes</taxon>
        <taxon>Micrococcales</taxon>
        <taxon>Intrasporangiaceae</taxon>
        <taxon>Janibacter</taxon>
    </lineage>
</organism>
<gene>
    <name evidence="2" type="ORF">SAMN06296429_108163</name>
</gene>